<evidence type="ECO:0000256" key="3">
    <source>
        <dbReference type="ARBA" id="ARBA00022490"/>
    </source>
</evidence>
<organism evidence="5 6">
    <name type="scientific">Seriola dumerili</name>
    <name type="common">Greater amberjack</name>
    <name type="synonym">Caranx dumerili</name>
    <dbReference type="NCBI Taxonomy" id="41447"/>
    <lineage>
        <taxon>Eukaryota</taxon>
        <taxon>Metazoa</taxon>
        <taxon>Chordata</taxon>
        <taxon>Craniata</taxon>
        <taxon>Vertebrata</taxon>
        <taxon>Euteleostomi</taxon>
        <taxon>Actinopterygii</taxon>
        <taxon>Neopterygii</taxon>
        <taxon>Teleostei</taxon>
        <taxon>Neoteleostei</taxon>
        <taxon>Acanthomorphata</taxon>
        <taxon>Carangaria</taxon>
        <taxon>Carangiformes</taxon>
        <taxon>Carangidae</taxon>
        <taxon>Seriola</taxon>
    </lineage>
</organism>
<dbReference type="Pfam" id="PF07004">
    <property type="entry name" value="SHIPPO-rpt"/>
    <property type="match status" value="3"/>
</dbReference>
<accession>A0A3B4TU42</accession>
<dbReference type="AlphaFoldDB" id="A0A3B4TU42"/>
<reference evidence="5" key="2">
    <citation type="submission" date="2025-09" db="UniProtKB">
        <authorList>
            <consortium name="Ensembl"/>
        </authorList>
    </citation>
    <scope>IDENTIFICATION</scope>
</reference>
<dbReference type="Proteomes" id="UP000261420">
    <property type="component" value="Unplaced"/>
</dbReference>
<dbReference type="PANTHER" id="PTHR35678:SF1">
    <property type="entry name" value="PROTEIN STPG4"/>
    <property type="match status" value="1"/>
</dbReference>
<dbReference type="GO" id="GO:0003682">
    <property type="term" value="F:chromatin binding"/>
    <property type="evidence" value="ECO:0007669"/>
    <property type="project" value="TreeGrafter"/>
</dbReference>
<dbReference type="PANTHER" id="PTHR35678">
    <property type="entry name" value="PROTEIN STPG4"/>
    <property type="match status" value="1"/>
</dbReference>
<evidence type="ECO:0000256" key="1">
    <source>
        <dbReference type="ARBA" id="ARBA00004123"/>
    </source>
</evidence>
<dbReference type="GO" id="GO:0005737">
    <property type="term" value="C:cytoplasm"/>
    <property type="evidence" value="ECO:0007669"/>
    <property type="project" value="UniProtKB-SubCell"/>
</dbReference>
<dbReference type="InterPro" id="IPR010736">
    <property type="entry name" value="SHIPPO-rpt"/>
</dbReference>
<dbReference type="GO" id="GO:0042585">
    <property type="term" value="C:germinal vesicle"/>
    <property type="evidence" value="ECO:0007669"/>
    <property type="project" value="TreeGrafter"/>
</dbReference>
<keyword evidence="4" id="KW-0539">Nucleus</keyword>
<evidence type="ECO:0000313" key="5">
    <source>
        <dbReference type="Ensembl" id="ENSSDUP00000009523.1"/>
    </source>
</evidence>
<protein>
    <submittedName>
        <fullName evidence="5">Sperm-tail PG-rich repeat containing 1</fullName>
    </submittedName>
</protein>
<evidence type="ECO:0000313" key="6">
    <source>
        <dbReference type="Proteomes" id="UP000261420"/>
    </source>
</evidence>
<dbReference type="GO" id="GO:0042393">
    <property type="term" value="F:histone binding"/>
    <property type="evidence" value="ECO:0007669"/>
    <property type="project" value="TreeGrafter"/>
</dbReference>
<evidence type="ECO:0000256" key="2">
    <source>
        <dbReference type="ARBA" id="ARBA00004496"/>
    </source>
</evidence>
<name>A0A3B4TU42_SERDU</name>
<keyword evidence="6" id="KW-1185">Reference proteome</keyword>
<proteinExistence type="predicted"/>
<sequence>RAAPGRRVEALLPADKIQASSSIPKKYQRVVITNQEKKGFSSQAKRFPSQLCLNDNPGPGSYGCIPSAEVTSPSFSKKGTTGFVASKVARGYRNPQRAVPGPNVYNIQSSFINKYDFNIGVSRVFRLPVAVQLDAPKHKTPAPNQYDVSCGSRARISSVVGTSAFLSKIGRDSFYTNNNVPSPCQYEVNNHLIQHSSKAVLSPFKSKTQRIPALVDNHMPGPGAYSPHQVPALVKKAILPRGCYLAISAPPLIAPKDPPMPGPGQYDIGNYDGASKHPMLTAAFASRTKRLPEYSGADMKPGPDFDQGHLKSLKGFYNPQILSKQSFFYNDSRVWIPA</sequence>
<dbReference type="GeneTree" id="ENSGT00390000011598"/>
<reference evidence="5" key="1">
    <citation type="submission" date="2025-08" db="UniProtKB">
        <authorList>
            <consortium name="Ensembl"/>
        </authorList>
    </citation>
    <scope>IDENTIFICATION</scope>
</reference>
<dbReference type="GO" id="GO:0001939">
    <property type="term" value="C:female pronucleus"/>
    <property type="evidence" value="ECO:0007669"/>
    <property type="project" value="TreeGrafter"/>
</dbReference>
<dbReference type="GO" id="GO:0044727">
    <property type="term" value="P:epigenetic programing of male pronucleus"/>
    <property type="evidence" value="ECO:0007669"/>
    <property type="project" value="TreeGrafter"/>
</dbReference>
<keyword evidence="3" id="KW-0963">Cytoplasm</keyword>
<evidence type="ECO:0000256" key="4">
    <source>
        <dbReference type="ARBA" id="ARBA00023242"/>
    </source>
</evidence>
<dbReference type="GO" id="GO:0001940">
    <property type="term" value="C:male pronucleus"/>
    <property type="evidence" value="ECO:0007669"/>
    <property type="project" value="TreeGrafter"/>
</dbReference>
<comment type="subcellular location">
    <subcellularLocation>
        <location evidence="2">Cytoplasm</location>
    </subcellularLocation>
    <subcellularLocation>
        <location evidence="1">Nucleus</location>
    </subcellularLocation>
</comment>
<dbReference type="Ensembl" id="ENSSDUT00000009710.1">
    <property type="protein sequence ID" value="ENSSDUP00000009523.1"/>
    <property type="gene ID" value="ENSSDUG00000006981.1"/>
</dbReference>